<protein>
    <submittedName>
        <fullName evidence="1">Uncharacterized protein</fullName>
    </submittedName>
</protein>
<organism evidence="1">
    <name type="scientific">Pithovirus LCPAC304</name>
    <dbReference type="NCBI Taxonomy" id="2506594"/>
    <lineage>
        <taxon>Viruses</taxon>
        <taxon>Pithoviruses</taxon>
    </lineage>
</organism>
<name>A0A481Z8I4_9VIRU</name>
<accession>A0A481Z8I4</accession>
<evidence type="ECO:0000313" key="1">
    <source>
        <dbReference type="EMBL" id="QBK92223.1"/>
    </source>
</evidence>
<gene>
    <name evidence="1" type="ORF">LCPAC304_05700</name>
</gene>
<dbReference type="EMBL" id="MK500569">
    <property type="protein sequence ID" value="QBK92223.1"/>
    <property type="molecule type" value="Genomic_DNA"/>
</dbReference>
<proteinExistence type="predicted"/>
<sequence>MYPRLVIHHNTPSEYETPAHIDVRFVVLINDVESQELPCHSEDLIAFCSKLYHNNFVINLFGEGTASMLEYDWAHDTLIVHRYGSNTTRYISVSMDNIQDIADLADPKQQKRCVLV</sequence>
<reference evidence="1" key="1">
    <citation type="journal article" date="2019" name="MBio">
        <title>Virus Genomes from Deep Sea Sediments Expand the Ocean Megavirome and Support Independent Origins of Viral Gigantism.</title>
        <authorList>
            <person name="Backstrom D."/>
            <person name="Yutin N."/>
            <person name="Jorgensen S.L."/>
            <person name="Dharamshi J."/>
            <person name="Homa F."/>
            <person name="Zaremba-Niedwiedzka K."/>
            <person name="Spang A."/>
            <person name="Wolf Y.I."/>
            <person name="Koonin E.V."/>
            <person name="Ettema T.J."/>
        </authorList>
    </citation>
    <scope>NUCLEOTIDE SEQUENCE</scope>
</reference>